<dbReference type="Proteomes" id="UP000320386">
    <property type="component" value="Chromosome"/>
</dbReference>
<evidence type="ECO:0000256" key="1">
    <source>
        <dbReference type="SAM" id="MobiDB-lite"/>
    </source>
</evidence>
<dbReference type="Pfam" id="PF13529">
    <property type="entry name" value="Peptidase_C39_2"/>
    <property type="match status" value="1"/>
</dbReference>
<keyword evidence="5" id="KW-1185">Reference proteome</keyword>
<feature type="region of interest" description="Disordered" evidence="1">
    <location>
        <begin position="26"/>
        <end position="48"/>
    </location>
</feature>
<organism evidence="4 5">
    <name type="scientific">Mucisphaera calidilacus</name>
    <dbReference type="NCBI Taxonomy" id="2527982"/>
    <lineage>
        <taxon>Bacteria</taxon>
        <taxon>Pseudomonadati</taxon>
        <taxon>Planctomycetota</taxon>
        <taxon>Phycisphaerae</taxon>
        <taxon>Phycisphaerales</taxon>
        <taxon>Phycisphaeraceae</taxon>
        <taxon>Mucisphaera</taxon>
    </lineage>
</organism>
<dbReference type="EMBL" id="CP036280">
    <property type="protein sequence ID" value="QDU72905.1"/>
    <property type="molecule type" value="Genomic_DNA"/>
</dbReference>
<evidence type="ECO:0000256" key="2">
    <source>
        <dbReference type="SAM" id="SignalP"/>
    </source>
</evidence>
<dbReference type="RefSeq" id="WP_145447052.1">
    <property type="nucleotide sequence ID" value="NZ_CP036280.1"/>
</dbReference>
<feature type="chain" id="PRO_5022215216" description="Peptidase C39-like domain-containing protein" evidence="2">
    <location>
        <begin position="23"/>
        <end position="404"/>
    </location>
</feature>
<dbReference type="KEGG" id="mcad:Pan265_27810"/>
<evidence type="ECO:0000313" key="4">
    <source>
        <dbReference type="EMBL" id="QDU72905.1"/>
    </source>
</evidence>
<feature type="signal peptide" evidence="2">
    <location>
        <begin position="1"/>
        <end position="22"/>
    </location>
</feature>
<proteinExistence type="predicted"/>
<name>A0A518C0Z6_9BACT</name>
<keyword evidence="2" id="KW-0732">Signal</keyword>
<protein>
    <recommendedName>
        <fullName evidence="3">Peptidase C39-like domain-containing protein</fullName>
    </recommendedName>
</protein>
<dbReference type="OrthoDB" id="9789941at2"/>
<dbReference type="AlphaFoldDB" id="A0A518C0Z6"/>
<evidence type="ECO:0000259" key="3">
    <source>
        <dbReference type="Pfam" id="PF13529"/>
    </source>
</evidence>
<dbReference type="PROSITE" id="PS51257">
    <property type="entry name" value="PROKAR_LIPOPROTEIN"/>
    <property type="match status" value="1"/>
</dbReference>
<dbReference type="InterPro" id="IPR039564">
    <property type="entry name" value="Peptidase_C39-like"/>
</dbReference>
<reference evidence="4 5" key="1">
    <citation type="submission" date="2019-02" db="EMBL/GenBank/DDBJ databases">
        <title>Deep-cultivation of Planctomycetes and their phenomic and genomic characterization uncovers novel biology.</title>
        <authorList>
            <person name="Wiegand S."/>
            <person name="Jogler M."/>
            <person name="Boedeker C."/>
            <person name="Pinto D."/>
            <person name="Vollmers J."/>
            <person name="Rivas-Marin E."/>
            <person name="Kohn T."/>
            <person name="Peeters S.H."/>
            <person name="Heuer A."/>
            <person name="Rast P."/>
            <person name="Oberbeckmann S."/>
            <person name="Bunk B."/>
            <person name="Jeske O."/>
            <person name="Meyerdierks A."/>
            <person name="Storesund J.E."/>
            <person name="Kallscheuer N."/>
            <person name="Luecker S."/>
            <person name="Lage O.M."/>
            <person name="Pohl T."/>
            <person name="Merkel B.J."/>
            <person name="Hornburger P."/>
            <person name="Mueller R.-W."/>
            <person name="Bruemmer F."/>
            <person name="Labrenz M."/>
            <person name="Spormann A.M."/>
            <person name="Op den Camp H."/>
            <person name="Overmann J."/>
            <person name="Amann R."/>
            <person name="Jetten M.S.M."/>
            <person name="Mascher T."/>
            <person name="Medema M.H."/>
            <person name="Devos D.P."/>
            <person name="Kaster A.-K."/>
            <person name="Ovreas L."/>
            <person name="Rohde M."/>
            <person name="Galperin M.Y."/>
            <person name="Jogler C."/>
        </authorList>
    </citation>
    <scope>NUCLEOTIDE SEQUENCE [LARGE SCALE GENOMIC DNA]</scope>
    <source>
        <strain evidence="4 5">Pan265</strain>
    </source>
</reference>
<evidence type="ECO:0000313" key="5">
    <source>
        <dbReference type="Proteomes" id="UP000320386"/>
    </source>
</evidence>
<gene>
    <name evidence="4" type="ORF">Pan265_27810</name>
</gene>
<accession>A0A518C0Z6</accession>
<feature type="domain" description="Peptidase C39-like" evidence="3">
    <location>
        <begin position="241"/>
        <end position="371"/>
    </location>
</feature>
<dbReference type="Gene3D" id="3.90.70.10">
    <property type="entry name" value="Cysteine proteinases"/>
    <property type="match status" value="1"/>
</dbReference>
<sequence precursor="true">MKHRLPAILFLTLALASLTGCAILTSTEEQQPEPTPQTTEPNTGIEDFPSERWLNNPYRFADRTVRYQDPSDWAEGTSSGIITLPTGEITLPNNSQRYPRVGTWTSPEIRTEFPVSEILPSWNLHTPEHTAASFFVRARDIATGEWSPWLYLGSWGDRDPSRPVTTQFARGKIEIDYLVLNQPADTYQLQARLESFSLETDDKPTLRKLVTVYSGRIEDGVDPDLVTTSPEPPAGWARDLPVPFRPQGIEHQSIRGRICSPTSTSMVMAYFGVDMPTRTNAFAIFDRENRIFGNWHRAVAYASHHGLEGELVRVRDWRQVQAYIAQGQPIICSIRFRRDEFPSNVMRSTDGHLITIRGLTPEGDAIVNDSASRDRGNGVIYRNHELARAWIGRGGVGYVIRRPE</sequence>